<evidence type="ECO:0000259" key="1">
    <source>
        <dbReference type="Pfam" id="PF00534"/>
    </source>
</evidence>
<dbReference type="AlphaFoldDB" id="A0A1V2GIM9"/>
<dbReference type="EMBL" id="MTPS01000143">
    <property type="protein sequence ID" value="ONG35084.1"/>
    <property type="molecule type" value="Genomic_DNA"/>
</dbReference>
<dbReference type="CDD" id="cd03820">
    <property type="entry name" value="GT4_AmsD-like"/>
    <property type="match status" value="1"/>
</dbReference>
<reference evidence="2 3" key="1">
    <citation type="submission" date="2017-01" db="EMBL/GenBank/DDBJ databases">
        <title>Draft genome sequence of an E. coli strain isolated from human, in Amazon, Brazil.</title>
        <authorList>
            <person name="Moura Q."/>
            <person name="Fernandes M.R."/>
            <person name="Cerdeira L."/>
            <person name="Vianello M."/>
            <person name="Souza T.A."/>
            <person name="Ienne S."/>
            <person name="Lincopan N."/>
        </authorList>
    </citation>
    <scope>NUCLEOTIDE SEQUENCE [LARGE SCALE GENOMIC DNA]</scope>
    <source>
        <strain evidence="2 3">ICBEcBL-II-13</strain>
    </source>
</reference>
<dbReference type="PANTHER" id="PTHR12526">
    <property type="entry name" value="GLYCOSYLTRANSFERASE"/>
    <property type="match status" value="1"/>
</dbReference>
<dbReference type="GO" id="GO:1901135">
    <property type="term" value="P:carbohydrate derivative metabolic process"/>
    <property type="evidence" value="ECO:0007669"/>
    <property type="project" value="UniProtKB-ARBA"/>
</dbReference>
<name>A0A1V2GIM9_ECOLX</name>
<sequence length="357" mass="41244">MIKKKIAIAVPDITFVGGAEKVAINLANKLCDIYDVTVISLFQWQNQNNVFIGNDNVKNISLGLEKCCSVFSRLLLNIRNRNKLKGIFNCYDYVIGNNFFRYYVYPFKTNCKLCEIQHLRFEEEKGGDSFIRRLLYSKLDKLIVLTENDSAKFRRSGYVNIETIPNFISDIKENISYNNKSKRIVAIGRLAYQKNYNDMLDIMFILKKKHPDFILDILGEGDEKSQIEKKIIDLKLSENVVLHGAVENVDDYLSNAALLISTSRYEGFPLSFLEALNFELPIITYDFDSGARDIVFHSENGILVNIGEKSVFANYLAEFLENENIRIKFSEKARYLKKLYSSEVVVKQWQTRIFNDA</sequence>
<proteinExistence type="predicted"/>
<evidence type="ECO:0000313" key="3">
    <source>
        <dbReference type="Proteomes" id="UP000188967"/>
    </source>
</evidence>
<dbReference type="PANTHER" id="PTHR12526:SF630">
    <property type="entry name" value="GLYCOSYLTRANSFERASE"/>
    <property type="match status" value="1"/>
</dbReference>
<accession>A0A1V2GIM9</accession>
<dbReference type="Pfam" id="PF00534">
    <property type="entry name" value="Glycos_transf_1"/>
    <property type="match status" value="1"/>
</dbReference>
<evidence type="ECO:0000313" key="2">
    <source>
        <dbReference type="EMBL" id="ONG35084.1"/>
    </source>
</evidence>
<gene>
    <name evidence="2" type="ORF">BXT93_10025</name>
</gene>
<comment type="caution">
    <text evidence="2">The sequence shown here is derived from an EMBL/GenBank/DDBJ whole genome shotgun (WGS) entry which is preliminary data.</text>
</comment>
<feature type="domain" description="Glycosyl transferase family 1" evidence="1">
    <location>
        <begin position="171"/>
        <end position="334"/>
    </location>
</feature>
<dbReference type="InterPro" id="IPR001296">
    <property type="entry name" value="Glyco_trans_1"/>
</dbReference>
<dbReference type="Gene3D" id="3.40.50.2000">
    <property type="entry name" value="Glycogen Phosphorylase B"/>
    <property type="match status" value="2"/>
</dbReference>
<protein>
    <recommendedName>
        <fullName evidence="1">Glycosyl transferase family 1 domain-containing protein</fullName>
    </recommendedName>
</protein>
<dbReference type="GO" id="GO:0016757">
    <property type="term" value="F:glycosyltransferase activity"/>
    <property type="evidence" value="ECO:0007669"/>
    <property type="project" value="InterPro"/>
</dbReference>
<organism evidence="2 3">
    <name type="scientific">Escherichia coli</name>
    <dbReference type="NCBI Taxonomy" id="562"/>
    <lineage>
        <taxon>Bacteria</taxon>
        <taxon>Pseudomonadati</taxon>
        <taxon>Pseudomonadota</taxon>
        <taxon>Gammaproteobacteria</taxon>
        <taxon>Enterobacterales</taxon>
        <taxon>Enterobacteriaceae</taxon>
        <taxon>Escherichia</taxon>
    </lineage>
</organism>
<dbReference type="SUPFAM" id="SSF53756">
    <property type="entry name" value="UDP-Glycosyltransferase/glycogen phosphorylase"/>
    <property type="match status" value="1"/>
</dbReference>
<dbReference type="Proteomes" id="UP000188967">
    <property type="component" value="Unassembled WGS sequence"/>
</dbReference>